<dbReference type="Proteomes" id="UP000318801">
    <property type="component" value="Unassembled WGS sequence"/>
</dbReference>
<dbReference type="SUPFAM" id="SSF82649">
    <property type="entry name" value="SufE/NifU"/>
    <property type="match status" value="1"/>
</dbReference>
<feature type="domain" description="Fe-S metabolism associated" evidence="2">
    <location>
        <begin position="26"/>
        <end position="142"/>
    </location>
</feature>
<dbReference type="PANTHER" id="PTHR43597:SF5">
    <property type="entry name" value="SUFE-LIKE PROTEIN 2, CHLOROPLASTIC"/>
    <property type="match status" value="1"/>
</dbReference>
<dbReference type="PANTHER" id="PTHR43597">
    <property type="entry name" value="SULFUR ACCEPTOR PROTEIN CSDE"/>
    <property type="match status" value="1"/>
</dbReference>
<comment type="similarity">
    <text evidence="1">Belongs to the SufE family.</text>
</comment>
<dbReference type="InterPro" id="IPR003808">
    <property type="entry name" value="Fe-S_metab-assoc_dom"/>
</dbReference>
<evidence type="ECO:0000259" key="2">
    <source>
        <dbReference type="Pfam" id="PF02657"/>
    </source>
</evidence>
<accession>A0A506U3N1</accession>
<evidence type="ECO:0000313" key="3">
    <source>
        <dbReference type="EMBL" id="TPW26497.1"/>
    </source>
</evidence>
<dbReference type="OrthoDB" id="9799320at2"/>
<comment type="caution">
    <text evidence="3">The sequence shown here is derived from an EMBL/GenBank/DDBJ whole genome shotgun (WGS) entry which is preliminary data.</text>
</comment>
<keyword evidence="4" id="KW-1185">Reference proteome</keyword>
<gene>
    <name evidence="3" type="ORF">FJU08_22135</name>
</gene>
<dbReference type="Pfam" id="PF02657">
    <property type="entry name" value="SufE"/>
    <property type="match status" value="1"/>
</dbReference>
<name>A0A506U3N1_9HYPH</name>
<dbReference type="AlphaFoldDB" id="A0A506U3N1"/>
<organism evidence="3 4">
    <name type="scientific">Martelella alba</name>
    <dbReference type="NCBI Taxonomy" id="2590451"/>
    <lineage>
        <taxon>Bacteria</taxon>
        <taxon>Pseudomonadati</taxon>
        <taxon>Pseudomonadota</taxon>
        <taxon>Alphaproteobacteria</taxon>
        <taxon>Hyphomicrobiales</taxon>
        <taxon>Aurantimonadaceae</taxon>
        <taxon>Martelella</taxon>
    </lineage>
</organism>
<protein>
    <submittedName>
        <fullName evidence="3">SufE family protein</fullName>
    </submittedName>
</protein>
<proteinExistence type="inferred from homology"/>
<reference evidence="3 4" key="1">
    <citation type="submission" date="2019-06" db="EMBL/GenBank/DDBJ databases">
        <authorList>
            <person name="Li M."/>
        </authorList>
    </citation>
    <scope>NUCLEOTIDE SEQUENCE [LARGE SCALE GENOMIC DNA]</scope>
    <source>
        <strain evidence="3 4">BGMRC2036</strain>
    </source>
</reference>
<evidence type="ECO:0000256" key="1">
    <source>
        <dbReference type="ARBA" id="ARBA00010282"/>
    </source>
</evidence>
<sequence>MAAQFIDFSGEISPQDLANRQQRLAEDFQSFDVWNDRYQYLIECSRYLPEIAPYLISDRNRVSTCSGNTYLAAERRGNTLLFSGASDSFVVAGMLGLISAIYSGASPRTILVNPPVLFDQIGLTQALSPHRRISLFAICKHLSGLAVDAANGHRLTSHCA</sequence>
<dbReference type="RefSeq" id="WP_141151213.1">
    <property type="nucleotide sequence ID" value="NZ_VHLG01000028.1"/>
</dbReference>
<evidence type="ECO:0000313" key="4">
    <source>
        <dbReference type="Proteomes" id="UP000318801"/>
    </source>
</evidence>
<dbReference type="EMBL" id="VHLG01000028">
    <property type="protein sequence ID" value="TPW26497.1"/>
    <property type="molecule type" value="Genomic_DNA"/>
</dbReference>
<dbReference type="Gene3D" id="3.90.1010.10">
    <property type="match status" value="1"/>
</dbReference>